<protein>
    <submittedName>
        <fullName evidence="1">AAA family ATPase</fullName>
    </submittedName>
</protein>
<evidence type="ECO:0000313" key="1">
    <source>
        <dbReference type="EMBL" id="QTN37414.1"/>
    </source>
</evidence>
<organism evidence="1 2">
    <name type="scientific">Cognatishimia activa</name>
    <dbReference type="NCBI Taxonomy" id="1715691"/>
    <lineage>
        <taxon>Bacteria</taxon>
        <taxon>Pseudomonadati</taxon>
        <taxon>Pseudomonadota</taxon>
        <taxon>Alphaproteobacteria</taxon>
        <taxon>Rhodobacterales</taxon>
        <taxon>Paracoccaceae</taxon>
        <taxon>Cognatishimia</taxon>
    </lineage>
</organism>
<dbReference type="SUPFAM" id="SSF52540">
    <property type="entry name" value="P-loop containing nucleoside triphosphate hydrolases"/>
    <property type="match status" value="1"/>
</dbReference>
<dbReference type="KEGG" id="cact:HZ995_02110"/>
<name>A0A975ESN1_9RHOB</name>
<proteinExistence type="predicted"/>
<dbReference type="PANTHER" id="PTHR10285">
    <property type="entry name" value="URIDINE KINASE"/>
    <property type="match status" value="1"/>
</dbReference>
<dbReference type="Gene3D" id="3.40.50.300">
    <property type="entry name" value="P-loop containing nucleotide triphosphate hydrolases"/>
    <property type="match status" value="1"/>
</dbReference>
<sequence length="208" mass="22652">MAEALLAPALAAPRKGRRRLVAIAGPPASGKSTISEALARAMCEAGCPTQVVPMDGFHLDNSVLSELGLLERKGAPETFDANGFLRMVAALTNEEQVYFPTFDRDRDIAIGGTGSVGPDCDTVLVEGNYLLFDAPAWRELKPHWDFSVWLNVGNEALKRRLVERWLEQGLSQEEAEVRAIGNDLYNADTIARRRLSSDVAVSGNAELQ</sequence>
<dbReference type="AlphaFoldDB" id="A0A975ESN1"/>
<dbReference type="EMBL" id="CP060010">
    <property type="protein sequence ID" value="QTN37414.1"/>
    <property type="molecule type" value="Genomic_DNA"/>
</dbReference>
<accession>A0A975ESN1</accession>
<dbReference type="Proteomes" id="UP000665026">
    <property type="component" value="Chromosome"/>
</dbReference>
<gene>
    <name evidence="1" type="ORF">HZ995_02110</name>
</gene>
<dbReference type="Pfam" id="PF13238">
    <property type="entry name" value="AAA_18"/>
    <property type="match status" value="1"/>
</dbReference>
<reference evidence="1" key="1">
    <citation type="submission" date="2020-07" db="EMBL/GenBank/DDBJ databases">
        <title>Genome sequences of bacteria associated with the marine, planktonic diatom Thalassiosira profunda strain ECT2AJA-044.</title>
        <authorList>
            <person name="Gargas C.B."/>
            <person name="Roberts W.R."/>
            <person name="Alverson A.J."/>
        </authorList>
    </citation>
    <scope>NUCLEOTIDE SEQUENCE</scope>
    <source>
        <strain evidence="1">ECT2AJA-044</strain>
    </source>
</reference>
<dbReference type="InterPro" id="IPR027417">
    <property type="entry name" value="P-loop_NTPase"/>
</dbReference>
<evidence type="ECO:0000313" key="2">
    <source>
        <dbReference type="Proteomes" id="UP000665026"/>
    </source>
</evidence>